<protein>
    <submittedName>
        <fullName evidence="2">Uncharacterized protein</fullName>
    </submittedName>
</protein>
<comment type="caution">
    <text evidence="2">The sequence shown here is derived from an EMBL/GenBank/DDBJ whole genome shotgun (WGS) entry which is preliminary data.</text>
</comment>
<dbReference type="EMBL" id="PSQE01000003">
    <property type="protein sequence ID" value="RHN67774.1"/>
    <property type="molecule type" value="Genomic_DNA"/>
</dbReference>
<accession>A0A396ITS0</accession>
<proteinExistence type="predicted"/>
<sequence length="111" mass="12865">MHASVRRERMERNEAAEVVGRRGGRGRSRTRCADGEEPSQVKDHEPQYEPHMEMEEQVKDDVEQVDLKPESEQPNDNPSGPPDLSVLTMYHVHLARRMSDGVIRLYSFYLM</sequence>
<feature type="region of interest" description="Disordered" evidence="1">
    <location>
        <begin position="1"/>
        <end position="85"/>
    </location>
</feature>
<gene>
    <name evidence="2" type="ORF">MtrunA17_Chr3g0106361</name>
</gene>
<dbReference type="AlphaFoldDB" id="A0A396ITS0"/>
<name>A0A396ITS0_MEDTR</name>
<reference evidence="3" key="1">
    <citation type="journal article" date="2018" name="Nat. Plants">
        <title>Whole-genome landscape of Medicago truncatula symbiotic genes.</title>
        <authorList>
            <person name="Pecrix Y."/>
            <person name="Staton S.E."/>
            <person name="Sallet E."/>
            <person name="Lelandais-Briere C."/>
            <person name="Moreau S."/>
            <person name="Carrere S."/>
            <person name="Blein T."/>
            <person name="Jardinaud M.F."/>
            <person name="Latrasse D."/>
            <person name="Zouine M."/>
            <person name="Zahm M."/>
            <person name="Kreplak J."/>
            <person name="Mayjonade B."/>
            <person name="Satge C."/>
            <person name="Perez M."/>
            <person name="Cauet S."/>
            <person name="Marande W."/>
            <person name="Chantry-Darmon C."/>
            <person name="Lopez-Roques C."/>
            <person name="Bouchez O."/>
            <person name="Berard A."/>
            <person name="Debelle F."/>
            <person name="Munos S."/>
            <person name="Bendahmane A."/>
            <person name="Berges H."/>
            <person name="Niebel A."/>
            <person name="Buitink J."/>
            <person name="Frugier F."/>
            <person name="Benhamed M."/>
            <person name="Crespi M."/>
            <person name="Gouzy J."/>
            <person name="Gamas P."/>
        </authorList>
    </citation>
    <scope>NUCLEOTIDE SEQUENCE [LARGE SCALE GENOMIC DNA]</scope>
    <source>
        <strain evidence="3">cv. Jemalong A17</strain>
    </source>
</reference>
<dbReference type="Gramene" id="rna16005">
    <property type="protein sequence ID" value="RHN67774.1"/>
    <property type="gene ID" value="gene16005"/>
</dbReference>
<feature type="compositionally biased region" description="Basic and acidic residues" evidence="1">
    <location>
        <begin position="31"/>
        <end position="71"/>
    </location>
</feature>
<organism evidence="2 3">
    <name type="scientific">Medicago truncatula</name>
    <name type="common">Barrel medic</name>
    <name type="synonym">Medicago tribuloides</name>
    <dbReference type="NCBI Taxonomy" id="3880"/>
    <lineage>
        <taxon>Eukaryota</taxon>
        <taxon>Viridiplantae</taxon>
        <taxon>Streptophyta</taxon>
        <taxon>Embryophyta</taxon>
        <taxon>Tracheophyta</taxon>
        <taxon>Spermatophyta</taxon>
        <taxon>Magnoliopsida</taxon>
        <taxon>eudicotyledons</taxon>
        <taxon>Gunneridae</taxon>
        <taxon>Pentapetalae</taxon>
        <taxon>rosids</taxon>
        <taxon>fabids</taxon>
        <taxon>Fabales</taxon>
        <taxon>Fabaceae</taxon>
        <taxon>Papilionoideae</taxon>
        <taxon>50 kb inversion clade</taxon>
        <taxon>NPAAA clade</taxon>
        <taxon>Hologalegina</taxon>
        <taxon>IRL clade</taxon>
        <taxon>Trifolieae</taxon>
        <taxon>Medicago</taxon>
    </lineage>
</organism>
<evidence type="ECO:0000313" key="3">
    <source>
        <dbReference type="Proteomes" id="UP000265566"/>
    </source>
</evidence>
<evidence type="ECO:0000256" key="1">
    <source>
        <dbReference type="SAM" id="MobiDB-lite"/>
    </source>
</evidence>
<evidence type="ECO:0000313" key="2">
    <source>
        <dbReference type="EMBL" id="RHN67774.1"/>
    </source>
</evidence>
<feature type="compositionally biased region" description="Basic and acidic residues" evidence="1">
    <location>
        <begin position="1"/>
        <end position="15"/>
    </location>
</feature>
<dbReference type="Proteomes" id="UP000265566">
    <property type="component" value="Chromosome 3"/>
</dbReference>